<feature type="compositionally biased region" description="Polar residues" evidence="7">
    <location>
        <begin position="459"/>
        <end position="479"/>
    </location>
</feature>
<feature type="compositionally biased region" description="Polar residues" evidence="7">
    <location>
        <begin position="686"/>
        <end position="696"/>
    </location>
</feature>
<keyword evidence="5 8" id="KW-1133">Transmembrane helix</keyword>
<feature type="compositionally biased region" description="Polar residues" evidence="7">
    <location>
        <begin position="494"/>
        <end position="506"/>
    </location>
</feature>
<comment type="subcellular location">
    <subcellularLocation>
        <location evidence="1">Cell membrane</location>
        <topology evidence="1">Multi-pass membrane protein</topology>
    </subcellularLocation>
</comment>
<feature type="compositionally biased region" description="Basic and acidic residues" evidence="7">
    <location>
        <begin position="1"/>
        <end position="13"/>
    </location>
</feature>
<feature type="transmembrane region" description="Helical" evidence="8">
    <location>
        <begin position="1478"/>
        <end position="1498"/>
    </location>
</feature>
<feature type="region of interest" description="Disordered" evidence="7">
    <location>
        <begin position="241"/>
        <end position="319"/>
    </location>
</feature>
<evidence type="ECO:0000256" key="3">
    <source>
        <dbReference type="ARBA" id="ARBA00022475"/>
    </source>
</evidence>
<evidence type="ECO:0000256" key="4">
    <source>
        <dbReference type="ARBA" id="ARBA00022692"/>
    </source>
</evidence>
<proteinExistence type="predicted"/>
<feature type="region of interest" description="Disordered" evidence="7">
    <location>
        <begin position="415"/>
        <end position="607"/>
    </location>
</feature>
<keyword evidence="4 8" id="KW-0812">Transmembrane</keyword>
<feature type="transmembrane region" description="Helical" evidence="8">
    <location>
        <begin position="1452"/>
        <end position="1472"/>
    </location>
</feature>
<feature type="region of interest" description="Disordered" evidence="7">
    <location>
        <begin position="1"/>
        <end position="40"/>
    </location>
</feature>
<evidence type="ECO:0000256" key="2">
    <source>
        <dbReference type="ARBA" id="ARBA00022448"/>
    </source>
</evidence>
<feature type="compositionally biased region" description="Polar residues" evidence="7">
    <location>
        <begin position="241"/>
        <end position="255"/>
    </location>
</feature>
<dbReference type="SUPFAM" id="SSF103473">
    <property type="entry name" value="MFS general substrate transporter"/>
    <property type="match status" value="1"/>
</dbReference>
<sequence length="1683" mass="183929">MASARYEELEGQTKEAGGVRRSQSTLGRLPSRKGRSEGNLIETFSLDQQAIGDGVGRDVPAFETSAASKALLETLSREQEGSQAQLKKHYLSRLVLRPVDHPEKGDLTKDGSRSSTQSTPNSYMLNSGARLDIDPVAVDCELCRATSSSIDTEHEKLLKSLPTTAITDAQSDTIPLLSSVRSIHGSHTGGSEIEIHAIGTMSDVRSRSSSVSTKSRGINYHALLKRSPSASDIGLPLPPVLSQTPAHYRCSSRTLSLDKAASRPKRAIMGDDAFDSPFQGPGSRHRTHASFDSRRTSTDALRKTPTGGPARNGAGDGDLSEIKTMSDYGHGRQVAEEESVVLNGASKHAAISYEKLIGRPTLREDSSTAALTAPLETGSRETKSGTSGAKNYASLLGTPPNTLVMANSLVQSPVSLPSSFNGTDKHEFPTRSKGLDPDWPTPARGQTEASRSGTRRTFRSLSSSGRSYTDSDASSTITVEESGPLQSPPRPTRWPSNRDFQSSSVNKNRRYTSPDAVEPTGTAKASNYRRPYSQGASRRASAEPGYAAGSEAETGARSPTQWIRQLLRRRTTGSKPDSPPHLTARPPRRPLPVPTPVAPKATGDPLPAAWNSPSFEDINIGSDIGEPSETGTQFQRETNDSFNKMIQELEAMLNEALHIAKEASEKQITQQLLQEATTQLHHQTTSGVSGNQTSPTAIPRNPITLGPINIGSKKSAMSLIPKRSRKQSGITENSPRLLGNKITSNASPRMTGSIALSSTGRRGIEIETQQPDAFDRILIIEPPPPEHTPSNRKPAAEHLLTPYPNASAVTSAVTSQASLPYTEVKPSISREYQSMPEPVGMSQQGGGHTVVSSPIEQLPATQQEPPQGLQRRETDALSDDSYQRTPPRFYEGDEELDPHQGEEKDIVPGGTSSGIYNTPRRPHVTQSPVKERVNLVVRDNRPPPNLPSRDDVRRHIKQYNSPPIQPRHSSSGLRQFAVPKGDGAASHGTIDFAPRKRKGTSKHASGGHRPFSSHDRHPPHASDAPNTGAHRGEGKGGREHGLTRRFSLSNRRHISLRGAHHFSLRRSHRRQPISRDWSTAKKRFTAAVACISTALVGVIVGVYTSLTTAGPGPPPAPNIKAGEVPAIQYQITDLNHYAILGNVFFYIGLAIPTLVFWPLPLLHGRKPYTLVALALLMPLQFPQGQVVSATRSPYIAWYRVTLLLCRGVSGFALGFANINFKATLLDLFGSSLQSGNPHQERVIANDVRRHGGGMGMWLSIWSWCFIGSIGVGFFVGALIINKESPAWGFWLVMVLVAAVLLLNVLTPEVRRSAYRRSVAEVLKGTEVSRRVARGEIKMHISSTGPKWWWEEVHAGLTLCWRMMRQPGFTVIALYSSWIYGQIVMVIVLLGALTSKYYRFLSPYVGLCVTAVSVGALLAIPFQKASLFSRARHHPQRTDSDTFEKRVTWSSHLVRRAFFMLALPFADIAYTLSSGGTQTHFMVPTVLAGLIGFLSILAISECNGIVMETFDTSDLQQIRTMGIKRPSSDAEKAVLRRTNYSCYPRVSSAFAVMHTMGFLAAAIATGIGGRVERRIGAQAATGCVAGVLLVLTLALWAVLWRWKEVQVVPDLKHMERDLMENEEEPWEPVIIGNPSGRMRRMNVLELGGLSRWSEIRRLNKILEQSGIGMSRWREVRRSLRKEMR</sequence>
<gene>
    <name evidence="9" type="ORF">GP486_006409</name>
</gene>
<feature type="transmembrane region" description="Helical" evidence="8">
    <location>
        <begin position="1545"/>
        <end position="1566"/>
    </location>
</feature>
<protein>
    <submittedName>
        <fullName evidence="9">Uncharacterized protein</fullName>
    </submittedName>
</protein>
<evidence type="ECO:0000313" key="10">
    <source>
        <dbReference type="Proteomes" id="UP000750711"/>
    </source>
</evidence>
<feature type="compositionally biased region" description="Polar residues" evidence="7">
    <location>
        <begin position="741"/>
        <end position="754"/>
    </location>
</feature>
<feature type="transmembrane region" description="Helical" evidence="8">
    <location>
        <begin position="1084"/>
        <end position="1106"/>
    </location>
</feature>
<feature type="region of interest" description="Disordered" evidence="7">
    <location>
        <begin position="365"/>
        <end position="393"/>
    </location>
</feature>
<dbReference type="EMBL" id="JAGHQM010001435">
    <property type="protein sequence ID" value="KAH0555646.1"/>
    <property type="molecule type" value="Genomic_DNA"/>
</dbReference>
<dbReference type="InterPro" id="IPR036259">
    <property type="entry name" value="MFS_trans_sf"/>
</dbReference>
<evidence type="ECO:0000256" key="7">
    <source>
        <dbReference type="SAM" id="MobiDB-lite"/>
    </source>
</evidence>
<accession>A0A9P8L7T6</accession>
<dbReference type="PANTHER" id="PTHR23502:SF186">
    <property type="entry name" value="MAJOR FACILITATOR SUPERFAMILY (MFS) PROFILE DOMAIN-CONTAINING PROTEIN"/>
    <property type="match status" value="1"/>
</dbReference>
<dbReference type="GO" id="GO:0022857">
    <property type="term" value="F:transmembrane transporter activity"/>
    <property type="evidence" value="ECO:0007669"/>
    <property type="project" value="TreeGrafter"/>
</dbReference>
<feature type="compositionally biased region" description="Basic and acidic residues" evidence="7">
    <location>
        <begin position="897"/>
        <end position="906"/>
    </location>
</feature>
<dbReference type="Proteomes" id="UP000750711">
    <property type="component" value="Unassembled WGS sequence"/>
</dbReference>
<feature type="compositionally biased region" description="Basic and acidic residues" evidence="7">
    <location>
        <begin position="101"/>
        <end position="112"/>
    </location>
</feature>
<feature type="transmembrane region" description="Helical" evidence="8">
    <location>
        <begin position="1399"/>
        <end position="1421"/>
    </location>
</feature>
<reference evidence="9" key="1">
    <citation type="submission" date="2021-03" db="EMBL/GenBank/DDBJ databases">
        <title>Comparative genomics and phylogenomic investigation of the class Geoglossomycetes provide insights into ecological specialization and systematics.</title>
        <authorList>
            <person name="Melie T."/>
            <person name="Pirro S."/>
            <person name="Miller A.N."/>
            <person name="Quandt A."/>
        </authorList>
    </citation>
    <scope>NUCLEOTIDE SEQUENCE</scope>
    <source>
        <strain evidence="9">CAQ_001_2017</strain>
    </source>
</reference>
<feature type="transmembrane region" description="Helical" evidence="8">
    <location>
        <begin position="1196"/>
        <end position="1218"/>
    </location>
</feature>
<keyword evidence="6 8" id="KW-0472">Membrane</keyword>
<feature type="compositionally biased region" description="Polar residues" evidence="7">
    <location>
        <begin position="958"/>
        <end position="973"/>
    </location>
</feature>
<feature type="region of interest" description="Disordered" evidence="7">
    <location>
        <begin position="683"/>
        <end position="754"/>
    </location>
</feature>
<feature type="compositionally biased region" description="Basic and acidic residues" evidence="7">
    <location>
        <begin position="289"/>
        <end position="302"/>
    </location>
</feature>
<organism evidence="9 10">
    <name type="scientific">Trichoglossum hirsutum</name>
    <dbReference type="NCBI Taxonomy" id="265104"/>
    <lineage>
        <taxon>Eukaryota</taxon>
        <taxon>Fungi</taxon>
        <taxon>Dikarya</taxon>
        <taxon>Ascomycota</taxon>
        <taxon>Pezizomycotina</taxon>
        <taxon>Geoglossomycetes</taxon>
        <taxon>Geoglossales</taxon>
        <taxon>Geoglossaceae</taxon>
        <taxon>Trichoglossum</taxon>
    </lineage>
</organism>
<keyword evidence="3" id="KW-1003">Cell membrane</keyword>
<dbReference type="Gene3D" id="1.20.1250.20">
    <property type="entry name" value="MFS general substrate transporter like domains"/>
    <property type="match status" value="1"/>
</dbReference>
<evidence type="ECO:0000256" key="6">
    <source>
        <dbReference type="ARBA" id="ARBA00023136"/>
    </source>
</evidence>
<feature type="compositionally biased region" description="Basic and acidic residues" evidence="7">
    <location>
        <begin position="929"/>
        <end position="941"/>
    </location>
</feature>
<feature type="transmembrane region" description="Helical" evidence="8">
    <location>
        <begin position="1143"/>
        <end position="1161"/>
    </location>
</feature>
<feature type="compositionally biased region" description="Basic and acidic residues" evidence="7">
    <location>
        <begin position="1030"/>
        <end position="1042"/>
    </location>
</feature>
<feature type="transmembrane region" description="Helical" evidence="8">
    <location>
        <begin position="1578"/>
        <end position="1598"/>
    </location>
</feature>
<feature type="transmembrane region" description="Helical" evidence="8">
    <location>
        <begin position="1286"/>
        <end position="1306"/>
    </location>
</feature>
<feature type="region of interest" description="Disordered" evidence="7">
    <location>
        <begin position="859"/>
        <end position="1050"/>
    </location>
</feature>
<dbReference type="PANTHER" id="PTHR23502">
    <property type="entry name" value="MAJOR FACILITATOR SUPERFAMILY"/>
    <property type="match status" value="1"/>
</dbReference>
<dbReference type="GO" id="GO:0005886">
    <property type="term" value="C:plasma membrane"/>
    <property type="evidence" value="ECO:0007669"/>
    <property type="project" value="UniProtKB-SubCell"/>
</dbReference>
<evidence type="ECO:0000313" key="9">
    <source>
        <dbReference type="EMBL" id="KAH0555646.1"/>
    </source>
</evidence>
<evidence type="ECO:0000256" key="8">
    <source>
        <dbReference type="SAM" id="Phobius"/>
    </source>
</evidence>
<keyword evidence="10" id="KW-1185">Reference proteome</keyword>
<evidence type="ECO:0000256" key="1">
    <source>
        <dbReference type="ARBA" id="ARBA00004651"/>
    </source>
</evidence>
<feature type="transmembrane region" description="Helical" evidence="8">
    <location>
        <begin position="1258"/>
        <end position="1280"/>
    </location>
</feature>
<feature type="transmembrane region" description="Helical" evidence="8">
    <location>
        <begin position="1371"/>
        <end position="1393"/>
    </location>
</feature>
<feature type="region of interest" description="Disordered" evidence="7">
    <location>
        <begin position="101"/>
        <end position="127"/>
    </location>
</feature>
<feature type="compositionally biased region" description="Polar residues" evidence="7">
    <location>
        <begin position="113"/>
        <end position="125"/>
    </location>
</feature>
<evidence type="ECO:0000256" key="5">
    <source>
        <dbReference type="ARBA" id="ARBA00022989"/>
    </source>
</evidence>
<keyword evidence="2" id="KW-0813">Transport</keyword>
<name>A0A9P8L7T6_9PEZI</name>
<comment type="caution">
    <text evidence="9">The sequence shown here is derived from an EMBL/GenBank/DDBJ whole genome shotgun (WGS) entry which is preliminary data.</text>
</comment>
<feature type="compositionally biased region" description="Basic and acidic residues" evidence="7">
    <location>
        <begin position="423"/>
        <end position="436"/>
    </location>
</feature>